<comment type="caution">
    <text evidence="1">The sequence shown here is derived from an EMBL/GenBank/DDBJ whole genome shotgun (WGS) entry which is preliminary data.</text>
</comment>
<dbReference type="RefSeq" id="WP_343164055.1">
    <property type="nucleotide sequence ID" value="NZ_JBHRSV010000001.1"/>
</dbReference>
<name>A0ABV6ZUT6_9PROT</name>
<dbReference type="EMBL" id="JBHRSV010000001">
    <property type="protein sequence ID" value="MFC2925177.1"/>
    <property type="molecule type" value="Genomic_DNA"/>
</dbReference>
<organism evidence="1 2">
    <name type="scientific">Hyphobacterium vulgare</name>
    <dbReference type="NCBI Taxonomy" id="1736751"/>
    <lineage>
        <taxon>Bacteria</taxon>
        <taxon>Pseudomonadati</taxon>
        <taxon>Pseudomonadota</taxon>
        <taxon>Alphaproteobacteria</taxon>
        <taxon>Maricaulales</taxon>
        <taxon>Maricaulaceae</taxon>
        <taxon>Hyphobacterium</taxon>
    </lineage>
</organism>
<proteinExistence type="predicted"/>
<sequence>MDNAIQPANSDAIDTRWVELREFSSEQAVLRFPDFWDHELPDKTDVLEIVITAPRFEPGALDGLNEESDGWLVVYPVADGIDIEVVGGRKLSLKGERVTLSRQTADQADLVRALRSMRRDNKLSQAEAHAAKAKLRTLASLITEELRRAEIKAASSADRRKLYASEIAFLNRALKMLDEG</sequence>
<evidence type="ECO:0000313" key="2">
    <source>
        <dbReference type="Proteomes" id="UP001595379"/>
    </source>
</evidence>
<reference evidence="2" key="1">
    <citation type="journal article" date="2019" name="Int. J. Syst. Evol. Microbiol.">
        <title>The Global Catalogue of Microorganisms (GCM) 10K type strain sequencing project: providing services to taxonomists for standard genome sequencing and annotation.</title>
        <authorList>
            <consortium name="The Broad Institute Genomics Platform"/>
            <consortium name="The Broad Institute Genome Sequencing Center for Infectious Disease"/>
            <person name="Wu L."/>
            <person name="Ma J."/>
        </authorList>
    </citation>
    <scope>NUCLEOTIDE SEQUENCE [LARGE SCALE GENOMIC DNA]</scope>
    <source>
        <strain evidence="2">KCTC 52487</strain>
    </source>
</reference>
<evidence type="ECO:0000313" key="1">
    <source>
        <dbReference type="EMBL" id="MFC2925177.1"/>
    </source>
</evidence>
<accession>A0ABV6ZUT6</accession>
<keyword evidence="2" id="KW-1185">Reference proteome</keyword>
<gene>
    <name evidence="1" type="ORF">ACFOOR_03565</name>
</gene>
<protein>
    <submittedName>
        <fullName evidence="1">Uncharacterized protein</fullName>
    </submittedName>
</protein>
<dbReference type="Proteomes" id="UP001595379">
    <property type="component" value="Unassembled WGS sequence"/>
</dbReference>